<keyword evidence="2" id="KW-0378">Hydrolase</keyword>
<protein>
    <submittedName>
        <fullName evidence="2">Restriction endonuclease</fullName>
    </submittedName>
</protein>
<reference evidence="3" key="1">
    <citation type="journal article" date="2019" name="Int. J. Syst. Evol. Microbiol.">
        <title>The Global Catalogue of Microorganisms (GCM) 10K type strain sequencing project: providing services to taxonomists for standard genome sequencing and annotation.</title>
        <authorList>
            <consortium name="The Broad Institute Genomics Platform"/>
            <consortium name="The Broad Institute Genome Sequencing Center for Infectious Disease"/>
            <person name="Wu L."/>
            <person name="Ma J."/>
        </authorList>
    </citation>
    <scope>NUCLEOTIDE SEQUENCE [LARGE SCALE GENOMIC DNA]</scope>
    <source>
        <strain evidence="3">TBRC 5832</strain>
    </source>
</reference>
<dbReference type="Proteomes" id="UP001595867">
    <property type="component" value="Unassembled WGS sequence"/>
</dbReference>
<gene>
    <name evidence="2" type="ORF">ACFO0C_37785</name>
</gene>
<dbReference type="InterPro" id="IPR011856">
    <property type="entry name" value="tRNA_endonuc-like_dom_sf"/>
</dbReference>
<keyword evidence="2" id="KW-0255">Endonuclease</keyword>
<keyword evidence="2" id="KW-0540">Nuclease</keyword>
<evidence type="ECO:0000313" key="2">
    <source>
        <dbReference type="EMBL" id="MFC4070716.1"/>
    </source>
</evidence>
<name>A0ABV8J3K7_9ACTN</name>
<dbReference type="Gene3D" id="3.40.1350.10">
    <property type="match status" value="1"/>
</dbReference>
<evidence type="ECO:0000313" key="3">
    <source>
        <dbReference type="Proteomes" id="UP001595867"/>
    </source>
</evidence>
<proteinExistence type="predicted"/>
<dbReference type="EMBL" id="JBHSBL010000025">
    <property type="protein sequence ID" value="MFC4070716.1"/>
    <property type="molecule type" value="Genomic_DNA"/>
</dbReference>
<dbReference type="Pfam" id="PF04471">
    <property type="entry name" value="Mrr_cat"/>
    <property type="match status" value="1"/>
</dbReference>
<evidence type="ECO:0000259" key="1">
    <source>
        <dbReference type="Pfam" id="PF04471"/>
    </source>
</evidence>
<dbReference type="SUPFAM" id="SSF52980">
    <property type="entry name" value="Restriction endonuclease-like"/>
    <property type="match status" value="1"/>
</dbReference>
<dbReference type="RefSeq" id="WP_378071599.1">
    <property type="nucleotide sequence ID" value="NZ_JBHSBL010000025.1"/>
</dbReference>
<organism evidence="2 3">
    <name type="scientific">Actinoplanes subglobosus</name>
    <dbReference type="NCBI Taxonomy" id="1547892"/>
    <lineage>
        <taxon>Bacteria</taxon>
        <taxon>Bacillati</taxon>
        <taxon>Actinomycetota</taxon>
        <taxon>Actinomycetes</taxon>
        <taxon>Micromonosporales</taxon>
        <taxon>Micromonosporaceae</taxon>
        <taxon>Actinoplanes</taxon>
    </lineage>
</organism>
<sequence length="544" mass="62013">MPEFDVEVGTDDDDLVELCHMYWDIKDDGSFSYTVKALSERFGQPSHKISKIVAEVCVARSTSRRCVDCSEGFSYTSRASWTASSRYAVERCAECINRAQREAKEARDKENVSRHLEIANRHAVHDDSVSFRATDLDLRSAFFLAALLEDGEDVCQGATVPIYDRADQLTPTSEYDFKALETLIDRGLISIHPSSPLEAFTWKDDGSLGDSYYPSRASYYLVGSGTPESRVERFRKDLAEVISRESWPDHWGDQLSSFWFDVAAEECKSRLVYLLRQHGLDFTPGQKTDDVFRRALRWYSIGQVYYFIYRSAKDSAAYSARREVPKKQAANSAVTRIAAEVDRAYAQGWQVSVFHRDSKVPISTLSHILFTRALKLDNPMAYSPVDLPLRRAGFELAWGNIDSSAFERLIFRLVEETEGYENVEWLMHTNAPDHGRDVSAARLRRDPLSGHSSQRVAIQCKHYLSRAIRDVDVSAAIVSIDHWRDPPFDVLVMATSGRFTSDAVAWIERHNARGGHPRIEVWNDARLESLLSERPHLIRDFELR</sequence>
<accession>A0ABV8J3K7</accession>
<dbReference type="InterPro" id="IPR007560">
    <property type="entry name" value="Restrct_endonuc_IV_Mrr"/>
</dbReference>
<keyword evidence="3" id="KW-1185">Reference proteome</keyword>
<dbReference type="InterPro" id="IPR011335">
    <property type="entry name" value="Restrct_endonuc-II-like"/>
</dbReference>
<feature type="domain" description="Restriction endonuclease type IV Mrr" evidence="1">
    <location>
        <begin position="401"/>
        <end position="530"/>
    </location>
</feature>
<dbReference type="GO" id="GO:0004519">
    <property type="term" value="F:endonuclease activity"/>
    <property type="evidence" value="ECO:0007669"/>
    <property type="project" value="UniProtKB-KW"/>
</dbReference>
<comment type="caution">
    <text evidence="2">The sequence shown here is derived from an EMBL/GenBank/DDBJ whole genome shotgun (WGS) entry which is preliminary data.</text>
</comment>